<keyword evidence="1" id="KW-0472">Membrane</keyword>
<dbReference type="Proteomes" id="UP000261540">
    <property type="component" value="Unplaced"/>
</dbReference>
<keyword evidence="1" id="KW-1133">Transmembrane helix</keyword>
<organism evidence="2 3">
    <name type="scientific">Paramormyrops kingsleyae</name>
    <dbReference type="NCBI Taxonomy" id="1676925"/>
    <lineage>
        <taxon>Eukaryota</taxon>
        <taxon>Metazoa</taxon>
        <taxon>Chordata</taxon>
        <taxon>Craniata</taxon>
        <taxon>Vertebrata</taxon>
        <taxon>Euteleostomi</taxon>
        <taxon>Actinopterygii</taxon>
        <taxon>Neopterygii</taxon>
        <taxon>Teleostei</taxon>
        <taxon>Osteoglossocephala</taxon>
        <taxon>Osteoglossomorpha</taxon>
        <taxon>Osteoglossiformes</taxon>
        <taxon>Mormyridae</taxon>
        <taxon>Paramormyrops</taxon>
    </lineage>
</organism>
<dbReference type="InterPro" id="IPR008496">
    <property type="entry name" value="TMEM222/RTE1"/>
</dbReference>
<dbReference type="GeneTree" id="ENSGT00390000007371"/>
<protein>
    <submittedName>
        <fullName evidence="2">Transmembrane protein 222a</fullName>
    </submittedName>
</protein>
<keyword evidence="3" id="KW-1185">Reference proteome</keyword>
<evidence type="ECO:0000313" key="3">
    <source>
        <dbReference type="Proteomes" id="UP000261540"/>
    </source>
</evidence>
<reference evidence="2" key="1">
    <citation type="submission" date="2025-08" db="UniProtKB">
        <authorList>
            <consortium name="Ensembl"/>
        </authorList>
    </citation>
    <scope>IDENTIFICATION</scope>
</reference>
<feature type="transmembrane region" description="Helical" evidence="1">
    <location>
        <begin position="164"/>
        <end position="183"/>
    </location>
</feature>
<evidence type="ECO:0000313" key="2">
    <source>
        <dbReference type="Ensembl" id="ENSPKIP00000035463.1"/>
    </source>
</evidence>
<dbReference type="Ensembl" id="ENSPKIT00000016395.1">
    <property type="protein sequence ID" value="ENSPKIP00000035463.1"/>
    <property type="gene ID" value="ENSPKIG00000014416.1"/>
</dbReference>
<dbReference type="PANTHER" id="PTHR20921:SF0">
    <property type="entry name" value="TRANSMEMBRANE PROTEIN 222"/>
    <property type="match status" value="1"/>
</dbReference>
<dbReference type="AlphaFoldDB" id="A0A3B3SYY3"/>
<sequence>MMADASEADALTNDKEDCEKIDPDKSRFPYCIVWTPIPGLSWLLPFIGHMGICTSSGVIRDFAGPYCVSEDDMAFGRPTKYWRLDVSKVCGGSPEVWDAAVRDASQQYGHKMHILCCDNCHSYVALALNLMRYDGSSTWNMINLCLLSLLHSKHVSIADSLKTWLPFLLLYGVIITVTVVLNVR</sequence>
<evidence type="ECO:0000256" key="1">
    <source>
        <dbReference type="SAM" id="Phobius"/>
    </source>
</evidence>
<accession>A0A3B3SYY3</accession>
<dbReference type="Pfam" id="PF05608">
    <property type="entry name" value="RTE1"/>
    <property type="match status" value="1"/>
</dbReference>
<name>A0A3B3SYY3_9TELE</name>
<dbReference type="PANTHER" id="PTHR20921">
    <property type="entry name" value="TRANSMEMBRANE PROTEIN 222"/>
    <property type="match status" value="1"/>
</dbReference>
<proteinExistence type="predicted"/>
<keyword evidence="1" id="KW-0812">Transmembrane</keyword>
<reference evidence="2" key="2">
    <citation type="submission" date="2025-09" db="UniProtKB">
        <authorList>
            <consortium name="Ensembl"/>
        </authorList>
    </citation>
    <scope>IDENTIFICATION</scope>
</reference>